<organism evidence="3 4">
    <name type="scientific">candidate division CPR2 bacterium GW2011_GWC2_39_10</name>
    <dbReference type="NCBI Taxonomy" id="1618345"/>
    <lineage>
        <taxon>Bacteria</taxon>
        <taxon>Bacteria division CPR2</taxon>
    </lineage>
</organism>
<comment type="caution">
    <text evidence="3">The sequence shown here is derived from an EMBL/GenBank/DDBJ whole genome shotgun (WGS) entry which is preliminary data.</text>
</comment>
<dbReference type="PRINTS" id="PR00111">
    <property type="entry name" value="ABHYDROLASE"/>
</dbReference>
<dbReference type="PANTHER" id="PTHR43798:SF33">
    <property type="entry name" value="HYDROLASE, PUTATIVE (AFU_ORTHOLOGUE AFUA_2G14860)-RELATED"/>
    <property type="match status" value="1"/>
</dbReference>
<dbReference type="SUPFAM" id="SSF53474">
    <property type="entry name" value="alpha/beta-Hydrolases"/>
    <property type="match status" value="1"/>
</dbReference>
<accession>A0A0G0LWM4</accession>
<evidence type="ECO:0000313" key="4">
    <source>
        <dbReference type="Proteomes" id="UP000034207"/>
    </source>
</evidence>
<dbReference type="EMBL" id="LBVV01000001">
    <property type="protein sequence ID" value="KKQ95442.1"/>
    <property type="molecule type" value="Genomic_DNA"/>
</dbReference>
<dbReference type="Proteomes" id="UP000034207">
    <property type="component" value="Unassembled WGS sequence"/>
</dbReference>
<dbReference type="PRINTS" id="PR00412">
    <property type="entry name" value="EPOXHYDRLASE"/>
</dbReference>
<dbReference type="InterPro" id="IPR029058">
    <property type="entry name" value="AB_hydrolase_fold"/>
</dbReference>
<dbReference type="Pfam" id="PF08386">
    <property type="entry name" value="Abhydrolase_4"/>
    <property type="match status" value="1"/>
</dbReference>
<reference evidence="3 4" key="1">
    <citation type="journal article" date="2015" name="Nature">
        <title>rRNA introns, odd ribosomes, and small enigmatic genomes across a large radiation of phyla.</title>
        <authorList>
            <person name="Brown C.T."/>
            <person name="Hug L.A."/>
            <person name="Thomas B.C."/>
            <person name="Sharon I."/>
            <person name="Castelle C.J."/>
            <person name="Singh A."/>
            <person name="Wilkins M.J."/>
            <person name="Williams K.H."/>
            <person name="Banfield J.F."/>
        </authorList>
    </citation>
    <scope>NUCLEOTIDE SEQUENCE [LARGE SCALE GENOMIC DNA]</scope>
</reference>
<protein>
    <recommendedName>
        <fullName evidence="5">Alpha/beta hydrolase fold protein</fullName>
    </recommendedName>
</protein>
<dbReference type="GO" id="GO:0016020">
    <property type="term" value="C:membrane"/>
    <property type="evidence" value="ECO:0007669"/>
    <property type="project" value="TreeGrafter"/>
</dbReference>
<gene>
    <name evidence="3" type="ORF">UT18_C0001G0029</name>
</gene>
<dbReference type="Gene3D" id="3.40.50.1820">
    <property type="entry name" value="alpha/beta hydrolase"/>
    <property type="match status" value="1"/>
</dbReference>
<sequence length="287" mass="33080">MIVNKNTITGKWVLVDNHKIHYLESGEQNEETIVFIHGTFLDSNFLYQTTAELLSKNYRVIAVSLPGYGYSSKIYSQHNTFYFINFLDKFLKALDISDMSLVGNSMGGSIVLGYALTYQLGVQKLVLIDSYGLGHKLPMHKLVYEISKLPFLFDLIWNICSKSEKMFFLSMKFFVHNTEIVAKDTVAELRKLLRGKVGRKTIKLWLRGEIKKAGSYTNFEHQLHLLNIPTLIIHGERDRIIPLDWSVKASMKIKKSKLHVLKETGHNPLIDKPEEISQLIDEFLREK</sequence>
<dbReference type="InterPro" id="IPR000073">
    <property type="entry name" value="AB_hydrolase_1"/>
</dbReference>
<dbReference type="GO" id="GO:0003824">
    <property type="term" value="F:catalytic activity"/>
    <property type="evidence" value="ECO:0007669"/>
    <property type="project" value="InterPro"/>
</dbReference>
<evidence type="ECO:0008006" key="5">
    <source>
        <dbReference type="Google" id="ProtNLM"/>
    </source>
</evidence>
<dbReference type="InterPro" id="IPR000639">
    <property type="entry name" value="Epox_hydrolase-like"/>
</dbReference>
<evidence type="ECO:0000259" key="2">
    <source>
        <dbReference type="Pfam" id="PF08386"/>
    </source>
</evidence>
<proteinExistence type="predicted"/>
<evidence type="ECO:0000259" key="1">
    <source>
        <dbReference type="Pfam" id="PF00561"/>
    </source>
</evidence>
<dbReference type="InterPro" id="IPR013595">
    <property type="entry name" value="Pept_S33_TAP-like_C"/>
</dbReference>
<feature type="domain" description="Peptidase S33 tripeptidyl aminopeptidase-like C-terminal" evidence="2">
    <location>
        <begin position="227"/>
        <end position="286"/>
    </location>
</feature>
<dbReference type="InterPro" id="IPR050266">
    <property type="entry name" value="AB_hydrolase_sf"/>
</dbReference>
<feature type="domain" description="AB hydrolase-1" evidence="1">
    <location>
        <begin position="32"/>
        <end position="133"/>
    </location>
</feature>
<name>A0A0G0LWM4_UNCC2</name>
<dbReference type="STRING" id="1618345.UT18_C0001G0029"/>
<dbReference type="Pfam" id="PF00561">
    <property type="entry name" value="Abhydrolase_1"/>
    <property type="match status" value="1"/>
</dbReference>
<dbReference type="AlphaFoldDB" id="A0A0G0LWM4"/>
<evidence type="ECO:0000313" key="3">
    <source>
        <dbReference type="EMBL" id="KKQ95442.1"/>
    </source>
</evidence>
<dbReference type="PANTHER" id="PTHR43798">
    <property type="entry name" value="MONOACYLGLYCEROL LIPASE"/>
    <property type="match status" value="1"/>
</dbReference>